<dbReference type="InterPro" id="IPR016164">
    <property type="entry name" value="FAD-linked_Oxase-like_C"/>
</dbReference>
<dbReference type="InterPro" id="IPR016167">
    <property type="entry name" value="FAD-bd_PCMH_sub1"/>
</dbReference>
<reference evidence="6 7" key="1">
    <citation type="journal article" date="2016" name="Nat. Commun.">
        <title>Thousands of microbial genomes shed light on interconnected biogeochemical processes in an aquifer system.</title>
        <authorList>
            <person name="Anantharaman K."/>
            <person name="Brown C.T."/>
            <person name="Hug L.A."/>
            <person name="Sharon I."/>
            <person name="Castelle C.J."/>
            <person name="Probst A.J."/>
            <person name="Thomas B.C."/>
            <person name="Singh A."/>
            <person name="Wilkins M.J."/>
            <person name="Karaoz U."/>
            <person name="Brodie E.L."/>
            <person name="Williams K.H."/>
            <person name="Hubbard S.S."/>
            <person name="Banfield J.F."/>
        </authorList>
    </citation>
    <scope>NUCLEOTIDE SEQUENCE [LARGE SCALE GENOMIC DNA]</scope>
</reference>
<evidence type="ECO:0000313" key="7">
    <source>
        <dbReference type="Proteomes" id="UP000178859"/>
    </source>
</evidence>
<evidence type="ECO:0000256" key="1">
    <source>
        <dbReference type="ARBA" id="ARBA00001974"/>
    </source>
</evidence>
<dbReference type="AlphaFoldDB" id="A0A1F5MG19"/>
<dbReference type="Pfam" id="PF01565">
    <property type="entry name" value="FAD_binding_4"/>
    <property type="match status" value="1"/>
</dbReference>
<feature type="domain" description="FAD-binding PCMH-type" evidence="5">
    <location>
        <begin position="34"/>
        <end position="267"/>
    </location>
</feature>
<dbReference type="InterPro" id="IPR016171">
    <property type="entry name" value="Vanillyl_alc_oxidase_C-sub2"/>
</dbReference>
<dbReference type="Proteomes" id="UP000178859">
    <property type="component" value="Unassembled WGS sequence"/>
</dbReference>
<dbReference type="Gene3D" id="3.30.70.2740">
    <property type="match status" value="1"/>
</dbReference>
<dbReference type="Pfam" id="PF02913">
    <property type="entry name" value="FAD-oxidase_C"/>
    <property type="match status" value="1"/>
</dbReference>
<dbReference type="InterPro" id="IPR016166">
    <property type="entry name" value="FAD-bd_PCMH"/>
</dbReference>
<dbReference type="Gene3D" id="3.30.465.10">
    <property type="match status" value="1"/>
</dbReference>
<accession>A0A1F5MG19</accession>
<dbReference type="GO" id="GO:1903457">
    <property type="term" value="P:lactate catabolic process"/>
    <property type="evidence" value="ECO:0007669"/>
    <property type="project" value="TreeGrafter"/>
</dbReference>
<evidence type="ECO:0000256" key="3">
    <source>
        <dbReference type="ARBA" id="ARBA00022827"/>
    </source>
</evidence>
<dbReference type="InterPro" id="IPR006094">
    <property type="entry name" value="Oxid_FAD_bind_N"/>
</dbReference>
<keyword evidence="2" id="KW-0285">Flavoprotein</keyword>
<dbReference type="GO" id="GO:0008720">
    <property type="term" value="F:D-lactate dehydrogenase (NAD+) activity"/>
    <property type="evidence" value="ECO:0007669"/>
    <property type="project" value="TreeGrafter"/>
</dbReference>
<evidence type="ECO:0000256" key="2">
    <source>
        <dbReference type="ARBA" id="ARBA00022630"/>
    </source>
</evidence>
<comment type="caution">
    <text evidence="6">The sequence shown here is derived from an EMBL/GenBank/DDBJ whole genome shotgun (WGS) entry which is preliminary data.</text>
</comment>
<dbReference type="InterPro" id="IPR004113">
    <property type="entry name" value="FAD-bd_oxidored_4_C"/>
</dbReference>
<dbReference type="Gene3D" id="1.10.45.10">
    <property type="entry name" value="Vanillyl-alcohol Oxidase, Chain A, domain 4"/>
    <property type="match status" value="1"/>
</dbReference>
<dbReference type="GO" id="GO:0071949">
    <property type="term" value="F:FAD binding"/>
    <property type="evidence" value="ECO:0007669"/>
    <property type="project" value="InterPro"/>
</dbReference>
<comment type="cofactor">
    <cofactor evidence="1">
        <name>FAD</name>
        <dbReference type="ChEBI" id="CHEBI:57692"/>
    </cofactor>
</comment>
<evidence type="ECO:0000313" key="6">
    <source>
        <dbReference type="EMBL" id="OGE64240.1"/>
    </source>
</evidence>
<dbReference type="InterPro" id="IPR016169">
    <property type="entry name" value="FAD-bd_PCMH_sub2"/>
</dbReference>
<sequence length="551" mass="62731">MDQDLLGKLKRVVKGDILCDETTLSDYSHDASLFEVKPQAVAFPKDEEDVKKLVKFVSDNKKDHPTLSLTGRSAGTDMSGGSINDSIIVSFCKYFNHTPTIKGNIATTQPGVFYRDFERETLKHNLILPSYPASRELCAMGGIFSNNSGGEKSLQYGKTEKYVKKMKVVLRDGKTYELKPLTEAELKQKLARKDFEGEIYRKIYKLITENYDLLLKAKPAVTKNSAGYFLWNVWDPDKKIFDLTKLFTGAQGTLGLLLEGDLELVPMHKHRDMLIIFLADMSHLGKIIDAVLSLNPESFESYDDNTLKLALRYFPEFISQLGFFGSIQAGIAFLPAFFDLFTGRSLPKLILQVDFTSDNLEEVEKKVAALKTLLAPFHPQTQTAEENQEKKYWLVRRESFNLLRKKIRDKHTAPFIDDFVIKPEYIAEVIPQVTEILKKHPEFIFTVAGHVGDGNFHIIPLVDIKNPGVRTAIPQISNQVYDIIIKYHGSITGEHNDGLIRTPYLKQMYGEKIVKLFEETKKIFDPENIFNPRKKVGGSLNYTMSHIRTNW</sequence>
<dbReference type="Gene3D" id="3.30.43.10">
    <property type="entry name" value="Uridine Diphospho-n-acetylenolpyruvylglucosamine Reductase, domain 2"/>
    <property type="match status" value="1"/>
</dbReference>
<dbReference type="GO" id="GO:0004458">
    <property type="term" value="F:D-lactate dehydrogenase (cytochrome) activity"/>
    <property type="evidence" value="ECO:0007669"/>
    <property type="project" value="TreeGrafter"/>
</dbReference>
<dbReference type="PANTHER" id="PTHR11748:SF119">
    <property type="entry name" value="D-2-HYDROXYGLUTARATE DEHYDROGENASE"/>
    <property type="match status" value="1"/>
</dbReference>
<gene>
    <name evidence="6" type="ORF">A3I48_01735</name>
</gene>
<name>A0A1F5MG19_9BACT</name>
<dbReference type="SUPFAM" id="SSF55103">
    <property type="entry name" value="FAD-linked oxidases, C-terminal domain"/>
    <property type="match status" value="1"/>
</dbReference>
<dbReference type="InterPro" id="IPR036318">
    <property type="entry name" value="FAD-bd_PCMH-like_sf"/>
</dbReference>
<protein>
    <recommendedName>
        <fullName evidence="5">FAD-binding PCMH-type domain-containing protein</fullName>
    </recommendedName>
</protein>
<proteinExistence type="predicted"/>
<organism evidence="6 7">
    <name type="scientific">Candidatus Daviesbacteria bacterium RIFCSPLOWO2_02_FULL_36_7</name>
    <dbReference type="NCBI Taxonomy" id="1797792"/>
    <lineage>
        <taxon>Bacteria</taxon>
        <taxon>Candidatus Daviesiibacteriota</taxon>
    </lineage>
</organism>
<dbReference type="SUPFAM" id="SSF56176">
    <property type="entry name" value="FAD-binding/transporter-associated domain-like"/>
    <property type="match status" value="1"/>
</dbReference>
<evidence type="ECO:0000259" key="5">
    <source>
        <dbReference type="PROSITE" id="PS51387"/>
    </source>
</evidence>
<keyword evidence="4" id="KW-0560">Oxidoreductase</keyword>
<keyword evidence="3" id="KW-0274">FAD</keyword>
<dbReference type="PROSITE" id="PS51387">
    <property type="entry name" value="FAD_PCMH"/>
    <property type="match status" value="1"/>
</dbReference>
<evidence type="ECO:0000256" key="4">
    <source>
        <dbReference type="ARBA" id="ARBA00023002"/>
    </source>
</evidence>
<dbReference type="EMBL" id="MFDT01000072">
    <property type="protein sequence ID" value="OGE64240.1"/>
    <property type="molecule type" value="Genomic_DNA"/>
</dbReference>
<dbReference type="PANTHER" id="PTHR11748">
    <property type="entry name" value="D-LACTATE DEHYDROGENASE"/>
    <property type="match status" value="1"/>
</dbReference>